<dbReference type="AlphaFoldDB" id="A0A4Y3KK66"/>
<organism evidence="2 3">
    <name type="scientific">Cellulomonas gelida</name>
    <dbReference type="NCBI Taxonomy" id="1712"/>
    <lineage>
        <taxon>Bacteria</taxon>
        <taxon>Bacillati</taxon>
        <taxon>Actinomycetota</taxon>
        <taxon>Actinomycetes</taxon>
        <taxon>Micrococcales</taxon>
        <taxon>Cellulomonadaceae</taxon>
        <taxon>Cellulomonas</taxon>
    </lineage>
</organism>
<comment type="caution">
    <text evidence="2">The sequence shown here is derived from an EMBL/GenBank/DDBJ whole genome shotgun (WGS) entry which is preliminary data.</text>
</comment>
<name>A0A4Y3KK66_9CELL</name>
<keyword evidence="1" id="KW-0175">Coiled coil</keyword>
<sequence length="228" mass="25358">MTQDAGWPGDWTAAIGLAVRAERRRQGISAQRLSELTAEAGYEIPRNAIVNLEHRRKTTIGVHEIAVLATALKVSPLSLTLPADVIDSLDVRPGEFASVSEVAQWWAFPIRAQLSAGTIAESPHALDRLDPLTLALMRDHFVDVLAELAIERDEYTVRAAQVRESEAVAVDSAAAEDARAELRVIERRLLFCQQQIESVRERHRALEKRVAMVRSDVEAVRGQRQEAR</sequence>
<dbReference type="InterPro" id="IPR010982">
    <property type="entry name" value="Lambda_DNA-bd_dom_sf"/>
</dbReference>
<evidence type="ECO:0000313" key="2">
    <source>
        <dbReference type="EMBL" id="GEA84412.1"/>
    </source>
</evidence>
<dbReference type="Proteomes" id="UP000320461">
    <property type="component" value="Unassembled WGS sequence"/>
</dbReference>
<evidence type="ECO:0000313" key="3">
    <source>
        <dbReference type="Proteomes" id="UP000320461"/>
    </source>
</evidence>
<dbReference type="EMBL" id="BJLQ01000014">
    <property type="protein sequence ID" value="GEA84412.1"/>
    <property type="molecule type" value="Genomic_DNA"/>
</dbReference>
<accession>A0A4Y3KK66</accession>
<proteinExistence type="predicted"/>
<dbReference type="GO" id="GO:0003677">
    <property type="term" value="F:DNA binding"/>
    <property type="evidence" value="ECO:0007669"/>
    <property type="project" value="InterPro"/>
</dbReference>
<evidence type="ECO:0000256" key="1">
    <source>
        <dbReference type="SAM" id="Coils"/>
    </source>
</evidence>
<gene>
    <name evidence="2" type="ORF">CGE01nite_16630</name>
</gene>
<keyword evidence="3" id="KW-1185">Reference proteome</keyword>
<protein>
    <submittedName>
        <fullName evidence="2">Uncharacterized protein</fullName>
    </submittedName>
</protein>
<feature type="coiled-coil region" evidence="1">
    <location>
        <begin position="175"/>
        <end position="216"/>
    </location>
</feature>
<dbReference type="Gene3D" id="1.10.260.40">
    <property type="entry name" value="lambda repressor-like DNA-binding domains"/>
    <property type="match status" value="1"/>
</dbReference>
<reference evidence="2 3" key="1">
    <citation type="submission" date="2019-06" db="EMBL/GenBank/DDBJ databases">
        <title>Whole genome shotgun sequence of Cellulomonas gelida NBRC 3748.</title>
        <authorList>
            <person name="Hosoyama A."/>
            <person name="Uohara A."/>
            <person name="Ohji S."/>
            <person name="Ichikawa N."/>
        </authorList>
    </citation>
    <scope>NUCLEOTIDE SEQUENCE [LARGE SCALE GENOMIC DNA]</scope>
    <source>
        <strain evidence="2 3">NBRC 3748</strain>
    </source>
</reference>
<dbReference type="OrthoDB" id="4161577at2"/>
<dbReference type="RefSeq" id="WP_141370214.1">
    <property type="nucleotide sequence ID" value="NZ_BJLQ01000014.1"/>
</dbReference>